<evidence type="ECO:0000256" key="2">
    <source>
        <dbReference type="ARBA" id="ARBA00023015"/>
    </source>
</evidence>
<protein>
    <submittedName>
        <fullName evidence="6">Transcriptional regulator</fullName>
    </submittedName>
</protein>
<dbReference type="EMBL" id="DMVW01000077">
    <property type="protein sequence ID" value="HAR51701.1"/>
    <property type="molecule type" value="Genomic_DNA"/>
</dbReference>
<dbReference type="Gene3D" id="1.10.10.10">
    <property type="entry name" value="Winged helix-like DNA-binding domain superfamily/Winged helix DNA-binding domain"/>
    <property type="match status" value="1"/>
</dbReference>
<dbReference type="SUPFAM" id="SSF46785">
    <property type="entry name" value="Winged helix' DNA-binding domain"/>
    <property type="match status" value="1"/>
</dbReference>
<dbReference type="GO" id="GO:0003700">
    <property type="term" value="F:DNA-binding transcription factor activity"/>
    <property type="evidence" value="ECO:0007669"/>
    <property type="project" value="InterPro"/>
</dbReference>
<dbReference type="InterPro" id="IPR036388">
    <property type="entry name" value="WH-like_DNA-bd_sf"/>
</dbReference>
<dbReference type="RefSeq" id="WP_339853744.1">
    <property type="nucleotide sequence ID" value="NZ_CAXAXR010000006.1"/>
</dbReference>
<evidence type="ECO:0000256" key="4">
    <source>
        <dbReference type="ARBA" id="ARBA00023163"/>
    </source>
</evidence>
<dbReference type="PROSITE" id="PS50931">
    <property type="entry name" value="HTH_LYSR"/>
    <property type="match status" value="1"/>
</dbReference>
<dbReference type="AlphaFoldDB" id="A0A348WAY9"/>
<accession>A0A348WAY9</accession>
<keyword evidence="4" id="KW-0804">Transcription</keyword>
<dbReference type="SUPFAM" id="SSF53850">
    <property type="entry name" value="Periplasmic binding protein-like II"/>
    <property type="match status" value="1"/>
</dbReference>
<evidence type="ECO:0000313" key="7">
    <source>
        <dbReference type="Proteomes" id="UP000264719"/>
    </source>
</evidence>
<name>A0A348WAY9_9RHOB</name>
<dbReference type="Pfam" id="PF03466">
    <property type="entry name" value="LysR_substrate"/>
    <property type="match status" value="1"/>
</dbReference>
<evidence type="ECO:0000259" key="5">
    <source>
        <dbReference type="PROSITE" id="PS50931"/>
    </source>
</evidence>
<dbReference type="InterPro" id="IPR000847">
    <property type="entry name" value="LysR_HTH_N"/>
</dbReference>
<gene>
    <name evidence="6" type="ORF">DCS45_07465</name>
</gene>
<organism evidence="6 7">
    <name type="scientific">Roseovarius nubinhibens</name>
    <dbReference type="NCBI Taxonomy" id="314263"/>
    <lineage>
        <taxon>Bacteria</taxon>
        <taxon>Pseudomonadati</taxon>
        <taxon>Pseudomonadota</taxon>
        <taxon>Alphaproteobacteria</taxon>
        <taxon>Rhodobacterales</taxon>
        <taxon>Roseobacteraceae</taxon>
        <taxon>Roseovarius</taxon>
    </lineage>
</organism>
<comment type="similarity">
    <text evidence="1">Belongs to the LysR transcriptional regulatory family.</text>
</comment>
<dbReference type="GO" id="GO:0003677">
    <property type="term" value="F:DNA binding"/>
    <property type="evidence" value="ECO:0007669"/>
    <property type="project" value="UniProtKB-KW"/>
</dbReference>
<feature type="domain" description="HTH lysR-type" evidence="5">
    <location>
        <begin position="4"/>
        <end position="62"/>
    </location>
</feature>
<keyword evidence="2" id="KW-0805">Transcription regulation</keyword>
<dbReference type="Pfam" id="PF00126">
    <property type="entry name" value="HTH_1"/>
    <property type="match status" value="1"/>
</dbReference>
<dbReference type="Proteomes" id="UP000264719">
    <property type="component" value="Unassembled WGS sequence"/>
</dbReference>
<dbReference type="PRINTS" id="PR00039">
    <property type="entry name" value="HTHLYSR"/>
</dbReference>
<dbReference type="CDD" id="cd08412">
    <property type="entry name" value="PBP2_PAO1_like"/>
    <property type="match status" value="1"/>
</dbReference>
<dbReference type="InterPro" id="IPR036390">
    <property type="entry name" value="WH_DNA-bd_sf"/>
</dbReference>
<dbReference type="PANTHER" id="PTHR30346">
    <property type="entry name" value="TRANSCRIPTIONAL DUAL REGULATOR HCAR-RELATED"/>
    <property type="match status" value="1"/>
</dbReference>
<comment type="caution">
    <text evidence="6">The sequence shown here is derived from an EMBL/GenBank/DDBJ whole genome shotgun (WGS) entry which is preliminary data.</text>
</comment>
<evidence type="ECO:0000313" key="6">
    <source>
        <dbReference type="EMBL" id="HAR51701.1"/>
    </source>
</evidence>
<dbReference type="Gene3D" id="3.40.190.10">
    <property type="entry name" value="Periplasmic binding protein-like II"/>
    <property type="match status" value="2"/>
</dbReference>
<dbReference type="GO" id="GO:0032993">
    <property type="term" value="C:protein-DNA complex"/>
    <property type="evidence" value="ECO:0007669"/>
    <property type="project" value="TreeGrafter"/>
</dbReference>
<proteinExistence type="inferred from homology"/>
<dbReference type="InterPro" id="IPR005119">
    <property type="entry name" value="LysR_subst-bd"/>
</dbReference>
<reference evidence="6 7" key="1">
    <citation type="journal article" date="2018" name="Nat. Biotechnol.">
        <title>A standardized bacterial taxonomy based on genome phylogeny substantially revises the tree of life.</title>
        <authorList>
            <person name="Parks D.H."/>
            <person name="Chuvochina M."/>
            <person name="Waite D.W."/>
            <person name="Rinke C."/>
            <person name="Skarshewski A."/>
            <person name="Chaumeil P.A."/>
            <person name="Hugenholtz P."/>
        </authorList>
    </citation>
    <scope>NUCLEOTIDE SEQUENCE [LARGE SCALE GENOMIC DNA]</scope>
    <source>
        <strain evidence="6">UBA9169</strain>
    </source>
</reference>
<evidence type="ECO:0000256" key="1">
    <source>
        <dbReference type="ARBA" id="ARBA00009437"/>
    </source>
</evidence>
<dbReference type="PANTHER" id="PTHR30346:SF0">
    <property type="entry name" value="HCA OPERON TRANSCRIPTIONAL ACTIVATOR HCAR"/>
    <property type="match status" value="1"/>
</dbReference>
<evidence type="ECO:0000256" key="3">
    <source>
        <dbReference type="ARBA" id="ARBA00023125"/>
    </source>
</evidence>
<keyword evidence="3" id="KW-0238">DNA-binding</keyword>
<sequence length="301" mass="31875">MQDFTLRQLEYLLAAVDEGSVAGAAARLNVSQPTISVALAKMEAQLGVQLLLRQHAQGVTPTASARAILPAARSLLAHAGELGRAARDAGAGLAGELTIGAVSTLAPLVLPALIARLGRDYPELRLAVRDGSQAAMLAALEAGAVDMVLLYDIDLPENVAARVLAAPQPYALLPEGHRLAGQAEVRLRDLAAEPLILLDMPPSRDWFLGLFRAAGVEANVAHTSPSMELVRGMVGQGLGYSVLVTRPRHDRTYDGRRVVARPLSDSPTAGRVVIGHLRGHRQTRLMQVFAEAAAAHFAQET</sequence>